<proteinExistence type="evidence at transcript level"/>
<sequence length="591" mass="68586">MSTKHLRRLIEEKELVQAKEDPEEEETVQQRTGPVNRFAAFIDDEDASQHSEESDAGNPQSESSKQNVNRHPEKEGDRKVNKKKNKKQKKKKVEEIDEEQLLEQLALENRSQTTNSEDYEPLGVDQVIKPDPRLFDAAAELKRALGKSFKMEATSSSNRSHRSAHSVGKLVKHKNTWPPIRSIGLSMELDHETGQEKWFKFVHNAHYEQLERLCWVAEDSLDHRIIEEILTDNPYHLNSLLLLANIFRMQEDITQSCDLIERGIFYCEQAMASTFHASSFYHRIDYLDYENRAFYLLLHRHMMNCVHKRCFETALNYAKLILTMDPQRDPLAVMLIIDTIAIKAKQYKWLKDFYRCCKDWKNLDKLPNFCYSMALAQFLDSKTDEDFELADIMLSDAMCAFPGVVTVLLDKLQIEPDALVETHRHFGTFALNKESDGLKMIYKVYVGEIAEIWKVPETLSWLEHITRQCAQNENYQKEMDIWKEKRQRLFVGIPPSIRRLAVLLGFESSSSSVTDPVPPVNGRARYTREVANPNRPDSFLSGFFHSIWPDYGSEEHLRDVLQRLREQMQQILFAPSTSSDQARPPEPDAGT</sequence>
<dbReference type="InterPro" id="IPR006994">
    <property type="entry name" value="TCF25/Rqc1"/>
</dbReference>
<organism evidence="2">
    <name type="scientific">Haemonchus contortus</name>
    <name type="common">Barber pole worm</name>
    <dbReference type="NCBI Taxonomy" id="6289"/>
    <lineage>
        <taxon>Eukaryota</taxon>
        <taxon>Metazoa</taxon>
        <taxon>Ecdysozoa</taxon>
        <taxon>Nematoda</taxon>
        <taxon>Chromadorea</taxon>
        <taxon>Rhabditida</taxon>
        <taxon>Rhabditina</taxon>
        <taxon>Rhabditomorpha</taxon>
        <taxon>Strongyloidea</taxon>
        <taxon>Trichostrongylidae</taxon>
        <taxon>Haemonchus</taxon>
    </lineage>
</organism>
<feature type="region of interest" description="Disordered" evidence="1">
    <location>
        <begin position="1"/>
        <end position="95"/>
    </location>
</feature>
<protein>
    <submittedName>
        <fullName evidence="2">Hc38</fullName>
    </submittedName>
</protein>
<dbReference type="AlphaFoldDB" id="Q5XM42"/>
<dbReference type="OrthoDB" id="205993at2759"/>
<feature type="compositionally biased region" description="Basic and acidic residues" evidence="1">
    <location>
        <begin position="8"/>
        <end position="20"/>
    </location>
</feature>
<dbReference type="PANTHER" id="PTHR22684">
    <property type="entry name" value="NULP1-RELATED"/>
    <property type="match status" value="1"/>
</dbReference>
<dbReference type="PANTHER" id="PTHR22684:SF0">
    <property type="entry name" value="RIBOSOME QUALITY CONTROL COMPLEX SUBUNIT TCF25"/>
    <property type="match status" value="1"/>
</dbReference>
<feature type="compositionally biased region" description="Basic residues" evidence="1">
    <location>
        <begin position="80"/>
        <end position="91"/>
    </location>
</feature>
<name>Q5XM42_HAECO</name>
<dbReference type="EMBL" id="AY749125">
    <property type="protein sequence ID" value="AAV27339.1"/>
    <property type="molecule type" value="mRNA"/>
</dbReference>
<feature type="compositionally biased region" description="Polar residues" evidence="1">
    <location>
        <begin position="57"/>
        <end position="69"/>
    </location>
</feature>
<accession>Q5XM42</accession>
<evidence type="ECO:0000256" key="1">
    <source>
        <dbReference type="SAM" id="MobiDB-lite"/>
    </source>
</evidence>
<feature type="compositionally biased region" description="Basic and acidic residues" evidence="1">
    <location>
        <begin position="70"/>
        <end position="79"/>
    </location>
</feature>
<evidence type="ECO:0000313" key="2">
    <source>
        <dbReference type="EMBL" id="AAV27339.1"/>
    </source>
</evidence>
<dbReference type="Pfam" id="PF04910">
    <property type="entry name" value="Tcf25"/>
    <property type="match status" value="1"/>
</dbReference>
<feature type="region of interest" description="Disordered" evidence="1">
    <location>
        <begin position="572"/>
        <end position="591"/>
    </location>
</feature>
<feature type="compositionally biased region" description="Polar residues" evidence="1">
    <location>
        <begin position="572"/>
        <end position="581"/>
    </location>
</feature>
<dbReference type="GO" id="GO:1990112">
    <property type="term" value="C:RQC complex"/>
    <property type="evidence" value="ECO:0007669"/>
    <property type="project" value="TreeGrafter"/>
</dbReference>
<reference evidence="2" key="1">
    <citation type="submission" date="2004-09" db="EMBL/GenBank/DDBJ databases">
        <title>Cloning and characterization of Hc38 from Haemonchus contortus.</title>
        <authorList>
            <person name="Bo X.W."/>
            <person name="Li X.R."/>
        </authorList>
    </citation>
    <scope>NUCLEOTIDE SEQUENCE</scope>
</reference>